<evidence type="ECO:0000256" key="2">
    <source>
        <dbReference type="ARBA" id="ARBA00004713"/>
    </source>
</evidence>
<dbReference type="InterPro" id="IPR039901">
    <property type="entry name" value="Kdotransferase"/>
</dbReference>
<proteinExistence type="inferred from homology"/>
<dbReference type="Pfam" id="PF04413">
    <property type="entry name" value="Glycos_transf_N"/>
    <property type="match status" value="1"/>
</dbReference>
<comment type="function">
    <text evidence="15">Catalyzes the ATP-dependent phosphorylation of the 3-deoxy-D-manno-octulosonic acid (Kdo) residue in Kdo-lipid IV(A) at the 4-OH position.</text>
</comment>
<evidence type="ECO:0000313" key="18">
    <source>
        <dbReference type="Proteomes" id="UP001589813"/>
    </source>
</evidence>
<keyword evidence="17" id="KW-0328">Glycosyltransferase</keyword>
<protein>
    <recommendedName>
        <fullName evidence="12 15">3-deoxy-D-manno-octulosonic acid kinase</fullName>
        <shortName evidence="15">Kdo kinase</shortName>
        <ecNumber evidence="15">2.7.1.166</ecNumber>
    </recommendedName>
</protein>
<keyword evidence="11 15" id="KW-0472">Membrane</keyword>
<dbReference type="EMBL" id="JBHLXP010000001">
    <property type="protein sequence ID" value="MFC0046775.1"/>
    <property type="molecule type" value="Genomic_DNA"/>
</dbReference>
<evidence type="ECO:0000256" key="10">
    <source>
        <dbReference type="ARBA" id="ARBA00022985"/>
    </source>
</evidence>
<evidence type="ECO:0000256" key="14">
    <source>
        <dbReference type="ARBA" id="ARBA00049183"/>
    </source>
</evidence>
<evidence type="ECO:0000256" key="7">
    <source>
        <dbReference type="ARBA" id="ARBA00022741"/>
    </source>
</evidence>
<evidence type="ECO:0000256" key="12">
    <source>
        <dbReference type="ARBA" id="ARBA00029511"/>
    </source>
</evidence>
<dbReference type="Gene3D" id="3.40.50.2000">
    <property type="entry name" value="Glycogen Phosphorylase B"/>
    <property type="match status" value="1"/>
</dbReference>
<evidence type="ECO:0000313" key="17">
    <source>
        <dbReference type="EMBL" id="MFC0046775.1"/>
    </source>
</evidence>
<dbReference type="InterPro" id="IPR007507">
    <property type="entry name" value="Glycos_transf_N"/>
</dbReference>
<dbReference type="NCBIfam" id="NF004388">
    <property type="entry name" value="PRK05749.1-4"/>
    <property type="match status" value="1"/>
</dbReference>
<keyword evidence="6 15" id="KW-0808">Transferase</keyword>
<feature type="domain" description="3-deoxy-D-manno-octulosonic-acid transferase N-terminal" evidence="16">
    <location>
        <begin position="37"/>
        <end position="223"/>
    </location>
</feature>
<gene>
    <name evidence="17" type="primary">waaA</name>
    <name evidence="15" type="synonym">kdkA</name>
    <name evidence="17" type="ORF">ACFFJP_00565</name>
</gene>
<evidence type="ECO:0000256" key="1">
    <source>
        <dbReference type="ARBA" id="ARBA00004515"/>
    </source>
</evidence>
<dbReference type="Pfam" id="PF06293">
    <property type="entry name" value="Kdo"/>
    <property type="match status" value="1"/>
</dbReference>
<dbReference type="EC" id="2.7.1.166" evidence="15"/>
<comment type="subcellular location">
    <subcellularLocation>
        <location evidence="1 15">Cell inner membrane</location>
        <topology evidence="1 15">Peripheral membrane protein</topology>
        <orientation evidence="1 15">Cytoplasmic side</orientation>
    </subcellularLocation>
</comment>
<comment type="catalytic activity">
    <reaction evidence="13 15">
        <text>an alpha-Kdo-(2-&gt;6)-lipid IVA + ATP = a 4-O-phospho-alpha-Kdo-(2-&gt;6)-lipid IVA + ADP + H(+)</text>
        <dbReference type="Rhea" id="RHEA:74271"/>
        <dbReference type="ChEBI" id="CHEBI:15378"/>
        <dbReference type="ChEBI" id="CHEBI:30616"/>
        <dbReference type="ChEBI" id="CHEBI:176428"/>
        <dbReference type="ChEBI" id="CHEBI:193140"/>
        <dbReference type="ChEBI" id="CHEBI:456216"/>
        <dbReference type="EC" id="2.7.1.166"/>
    </reaction>
</comment>
<dbReference type="RefSeq" id="WP_377239355.1">
    <property type="nucleotide sequence ID" value="NZ_JBHLXP010000001.1"/>
</dbReference>
<dbReference type="Gene3D" id="3.40.50.11720">
    <property type="entry name" value="3-Deoxy-D-manno-octulosonic-acid transferase, N-terminal domain"/>
    <property type="match status" value="1"/>
</dbReference>
<accession>A0ABV6B7C3</accession>
<evidence type="ECO:0000256" key="6">
    <source>
        <dbReference type="ARBA" id="ARBA00022679"/>
    </source>
</evidence>
<sequence>MSRLALVCYSLLMYLLRPVLLLLFVWRSRADAAYRQRFLERFALQPIPVQLQGGLLVHAVSMGEVVAAIPLIEALLRDYPALPLTVTCTTPTGSARIRQHFASYLQTGRVYHCYLPFDTPGANRRLLQKLAPQLILLLETELWPNLLRTASRHQVPVLLVNARLSRRSARGYRRFAWLVKPMLQQLTAILAQDDATAIRFNVLAGCQHSAVPLASRAGNLKYDMRIAPDLVTRAEALRADWGARPVLVAGSTHAGEDEIILSAFAQIRQHQPDLLLILVPRHPDRFDSVARLIEAQGLNYVRRSRDSQIVADTAVLLGDSMGELMLWYQVADLVFIGGSLIPHGGHNPLEAMCLAKPVLSGPHVFNFAQAYQLLSQQDAVRWAADAEALSQQVLQLLAAPAECQQLAAAGLQLYLQQGGATARILAQVAQLAMATPAVLPGELRWSAPQLPAELQTASVFNSTYWQAQQAVTGHSVGRNTVYFVRAAGAETDWVLRHYYRGGLIGKLNRDWFAPVPVATSRGLAEFRLLLWMRQAGLPVPAPVAARYQQRGFGYSADILLERIPQSQDLYHYLQQQALTAAQWQQLGALVAQLHQAGVYHSDLNCHNILLDAAGQFWLIDFDKCARRKGQHWWPEPLARLQRSLQKELGLRTVFHFTPEHWQAFVAGYQQNIGINARIH</sequence>
<dbReference type="NCBIfam" id="NF002475">
    <property type="entry name" value="PRK01723.1"/>
    <property type="match status" value="1"/>
</dbReference>
<keyword evidence="10 15" id="KW-0448">Lipopolysaccharide biosynthesis</keyword>
<evidence type="ECO:0000256" key="11">
    <source>
        <dbReference type="ARBA" id="ARBA00023136"/>
    </source>
</evidence>
<comment type="catalytic activity">
    <reaction evidence="14">
        <text>lipid IVA (E. coli) + CMP-3-deoxy-beta-D-manno-octulosonate = alpha-Kdo-(2-&gt;6)-lipid IVA (E. coli) + CMP + H(+)</text>
        <dbReference type="Rhea" id="RHEA:28066"/>
        <dbReference type="ChEBI" id="CHEBI:15378"/>
        <dbReference type="ChEBI" id="CHEBI:58603"/>
        <dbReference type="ChEBI" id="CHEBI:60364"/>
        <dbReference type="ChEBI" id="CHEBI:60377"/>
        <dbReference type="ChEBI" id="CHEBI:85987"/>
        <dbReference type="EC" id="2.4.99.12"/>
    </reaction>
</comment>
<comment type="caution">
    <text evidence="17">The sequence shown here is derived from an EMBL/GenBank/DDBJ whole genome shotgun (WGS) entry which is preliminary data.</text>
</comment>
<name>A0ABV6B7C3_9GAMM</name>
<dbReference type="CDD" id="cd01635">
    <property type="entry name" value="Glycosyltransferase_GTB-type"/>
    <property type="match status" value="1"/>
</dbReference>
<dbReference type="GO" id="GO:0043842">
    <property type="term" value="F:Kdo transferase activity"/>
    <property type="evidence" value="ECO:0007669"/>
    <property type="project" value="UniProtKB-EC"/>
</dbReference>
<evidence type="ECO:0000256" key="4">
    <source>
        <dbReference type="ARBA" id="ARBA00022475"/>
    </source>
</evidence>
<reference evidence="17 18" key="1">
    <citation type="submission" date="2024-09" db="EMBL/GenBank/DDBJ databases">
        <authorList>
            <person name="Sun Q."/>
            <person name="Mori K."/>
        </authorList>
    </citation>
    <scope>NUCLEOTIDE SEQUENCE [LARGE SCALE GENOMIC DNA]</scope>
    <source>
        <strain evidence="17 18">KCTC 23315</strain>
    </source>
</reference>
<dbReference type="PANTHER" id="PTHR42755">
    <property type="entry name" value="3-DEOXY-MANNO-OCTULOSONATE CYTIDYLYLTRANSFERASE"/>
    <property type="match status" value="1"/>
</dbReference>
<dbReference type="SUPFAM" id="SSF53756">
    <property type="entry name" value="UDP-Glycosyltransferase/glycogen phosphorylase"/>
    <property type="match status" value="1"/>
</dbReference>
<dbReference type="InterPro" id="IPR038107">
    <property type="entry name" value="Glycos_transf_N_sf"/>
</dbReference>
<keyword evidence="5 15" id="KW-0997">Cell inner membrane</keyword>
<dbReference type="InterPro" id="IPR011009">
    <property type="entry name" value="Kinase-like_dom_sf"/>
</dbReference>
<evidence type="ECO:0000256" key="13">
    <source>
        <dbReference type="ARBA" id="ARBA00034417"/>
    </source>
</evidence>
<keyword evidence="9 15" id="KW-0067">ATP-binding</keyword>
<evidence type="ECO:0000256" key="15">
    <source>
        <dbReference type="HAMAP-Rule" id="MF_00521"/>
    </source>
</evidence>
<dbReference type="HAMAP" id="MF_00521">
    <property type="entry name" value="KDO_kinase"/>
    <property type="match status" value="1"/>
</dbReference>
<comment type="similarity">
    <text evidence="3 15">Belongs to the protein kinase superfamily. KdkA/RfaP family.</text>
</comment>
<evidence type="ECO:0000256" key="5">
    <source>
        <dbReference type="ARBA" id="ARBA00022519"/>
    </source>
</evidence>
<feature type="active site" evidence="15">
    <location>
        <position position="602"/>
    </location>
</feature>
<keyword evidence="18" id="KW-1185">Reference proteome</keyword>
<evidence type="ECO:0000256" key="3">
    <source>
        <dbReference type="ARBA" id="ARBA00010327"/>
    </source>
</evidence>
<keyword evidence="4 15" id="KW-1003">Cell membrane</keyword>
<dbReference type="InterPro" id="IPR022826">
    <property type="entry name" value="KDO_kinase"/>
</dbReference>
<evidence type="ECO:0000256" key="9">
    <source>
        <dbReference type="ARBA" id="ARBA00022840"/>
    </source>
</evidence>
<dbReference type="PANTHER" id="PTHR42755:SF1">
    <property type="entry name" value="3-DEOXY-D-MANNO-OCTULOSONIC ACID TRANSFERASE, MITOCHONDRIAL-RELATED"/>
    <property type="match status" value="1"/>
</dbReference>
<dbReference type="Proteomes" id="UP001589813">
    <property type="component" value="Unassembled WGS sequence"/>
</dbReference>
<comment type="pathway">
    <text evidence="2 15">Bacterial outer membrane biogenesis; LPS core biosynthesis.</text>
</comment>
<evidence type="ECO:0000259" key="16">
    <source>
        <dbReference type="Pfam" id="PF04413"/>
    </source>
</evidence>
<organism evidence="17 18">
    <name type="scientific">Rheinheimera tilapiae</name>
    <dbReference type="NCBI Taxonomy" id="875043"/>
    <lineage>
        <taxon>Bacteria</taxon>
        <taxon>Pseudomonadati</taxon>
        <taxon>Pseudomonadota</taxon>
        <taxon>Gammaproteobacteria</taxon>
        <taxon>Chromatiales</taxon>
        <taxon>Chromatiaceae</taxon>
        <taxon>Rheinheimera</taxon>
    </lineage>
</organism>
<dbReference type="SUPFAM" id="SSF56112">
    <property type="entry name" value="Protein kinase-like (PK-like)"/>
    <property type="match status" value="1"/>
</dbReference>
<evidence type="ECO:0000256" key="8">
    <source>
        <dbReference type="ARBA" id="ARBA00022777"/>
    </source>
</evidence>
<keyword evidence="8 15" id="KW-0418">Kinase</keyword>
<keyword evidence="7 15" id="KW-0547">Nucleotide-binding</keyword>
<dbReference type="Gene3D" id="1.10.510.10">
    <property type="entry name" value="Transferase(Phosphotransferase) domain 1"/>
    <property type="match status" value="1"/>
</dbReference>